<dbReference type="InterPro" id="IPR056458">
    <property type="entry name" value="TPR_DOP1_M"/>
</dbReference>
<keyword evidence="5" id="KW-0472">Membrane</keyword>
<evidence type="ECO:0000256" key="2">
    <source>
        <dbReference type="ARBA" id="ARBA00022448"/>
    </source>
</evidence>
<evidence type="ECO:0000256" key="3">
    <source>
        <dbReference type="ARBA" id="ARBA00022927"/>
    </source>
</evidence>
<dbReference type="GO" id="GO:0015031">
    <property type="term" value="P:protein transport"/>
    <property type="evidence" value="ECO:0007669"/>
    <property type="project" value="UniProtKB-KW"/>
</dbReference>
<evidence type="ECO:0000259" key="9">
    <source>
        <dbReference type="Pfam" id="PF24597"/>
    </source>
</evidence>
<evidence type="ECO:0000256" key="5">
    <source>
        <dbReference type="ARBA" id="ARBA00023136"/>
    </source>
</evidence>
<dbReference type="Pfam" id="PF24597">
    <property type="entry name" value="TPR_DOP1_M"/>
    <property type="match status" value="1"/>
</dbReference>
<keyword evidence="4" id="KW-0333">Golgi apparatus</keyword>
<evidence type="ECO:0000313" key="13">
    <source>
        <dbReference type="Proteomes" id="UP000295604"/>
    </source>
</evidence>
<dbReference type="Proteomes" id="UP000295604">
    <property type="component" value="Unassembled WGS sequence"/>
</dbReference>
<keyword evidence="3" id="KW-0653">Protein transport</keyword>
<dbReference type="InterPro" id="IPR007249">
    <property type="entry name" value="DOP1_N"/>
</dbReference>
<feature type="domain" description="DOP1-like TPR" evidence="11">
    <location>
        <begin position="1037"/>
        <end position="1183"/>
    </location>
</feature>
<keyword evidence="13" id="KW-1185">Reference proteome</keyword>
<dbReference type="InterPro" id="IPR056459">
    <property type="entry name" value="TPR_DOP1"/>
</dbReference>
<name>A0A4R8TF92_9PEZI</name>
<dbReference type="Pfam" id="PF04118">
    <property type="entry name" value="Dopey_N"/>
    <property type="match status" value="1"/>
</dbReference>
<dbReference type="GO" id="GO:0000139">
    <property type="term" value="C:Golgi membrane"/>
    <property type="evidence" value="ECO:0007669"/>
    <property type="project" value="UniProtKB-SubCell"/>
</dbReference>
<dbReference type="InterPro" id="IPR040314">
    <property type="entry name" value="DOP1"/>
</dbReference>
<dbReference type="Pfam" id="PF24598">
    <property type="entry name" value="DOP1_C"/>
    <property type="match status" value="1"/>
</dbReference>
<feature type="domain" description="DOP1 N-terminal" evidence="8">
    <location>
        <begin position="40"/>
        <end position="365"/>
    </location>
</feature>
<sequence>MALEPGSGRRSVSPESSGRDSPLPRQWRNQLGAEEVPSKDKHYRKYASGVDRALSLFETALQEWADYISFLNRLLKALQARHPSTTTIPSKSTVAKRLSQCLNPSLPSGVHQKALEVYNYIFSTVGNDGLSKDLPLYLPGLASTLSFASLSVRTPFLDLLEHHFLHLDSRSLRPAMKSIVLALLPGLEDETSEDFDRTFRLMESFKRAIRPAGSEELDGPHSTGDDFFWQCFFLASITGSSRRAGALAYLVRNLPKLGEPHTPGKAVQNGPQEDELSSQLAQMVTSPEPGLLLRSFAAGLTDDQLLIQRGFLDLLVTHLPLHSRVLQNSVKPGDLELLLRAAAGVVTRRDMSLNRRLWAWFLGPEPAPTESESGMDSPTSPDHQNSYFASKTSYFEEHGLQSLTRALLAMVHIDRDASPSERARPYRICLSLMDRWEIGGLVVPELFLPIVNSVRQYRDQSPSKADFNEVFRSASVFFDGVESGLIYGEIVSLLAQAIGPGNLSDKDRLDKLDLVNFILANFNVREEEMVTIHAPLTALSTICMLEDVRERTNRSKSPPMKGSAKIAEEALSIALILLDLVPDRAFPSATGTMSKRTVDASVLPSLSAIEILKRIKSFYVDEQGNLDAHVPFTPVEVGELLLQKAGQLVCDGLKTVNVNSELGTKGRILTTLLLKEPPAYQLDTTNLLKCLHERLSESEKLSFLSLNSILYLAAHLYSAERIKQSDLSGLVTPLVQHAWKFLSASEPKYHVETVRSLWQLQTALSADNRDIEAALASLIIENDVQGSFASRPADAGRRFGVLWSHTLQDSHSDRRGSKTPMLEKPPQVRMAGSDNYDIMLTRPLFLMLDALLDERTQLFMTVKGWLNSLVGVDKLFLVFVKKFATFGFLRSTRDVVSAAASIASTTFTADDDLDLCLYYLRTLSNVFRWAPDVIWAVLASTSLTVDASHPEVAQMTGHEGEISMQEVFVHVCMRCIAGNNAPEDQIRIRSAQLHRYALTVLHQILLNPYAEPLAGLHLENVLIERLLQSLSGSDPYVQVLLLDVVFDTLKLRDMIISDVPASPTSEKRKLSLDPSKSIRVSTQSESKPTAPPPNLLKCLQAGLSTPSSRSVLDSWVSFLTECLPFYSDTIFQVLIPLVETLCRQISNTFRDLQSMFRDNGSSRQDDWNAPESTLISLLNALEQVLARAHERLLIEEARTQVVKGPDQQPGFFGNMVSGVFNSDAPQTRSATANDRLTVHLAFQDAVRICFTIWSWGQGNDANAQDLISVASFNYTSLRMRNRARRLLEHLFAAETLECLETVIDIWRSSINITTPVPQSEVFNLLPALDGSRPKHTIPAIFNAIYSRTNPGALDASRKSTLTTSLQDIDLVTFLVEYARTLEDDAMDEIWLDCMAFLRDLLTNPFPHRQTLPSLLEFAAILGEKVDNTNFGEQRKMRRELGDLFLRLLTAIFTTKPLTFADTAPSYERSEKSRDGPRRTTTISLASVLDRAEDVVAILASIVPNLPKILVETDRVLSAAGTISASVIGPAFRAKAFPETVSKNTLDLVQELSRLPHNQKTWKKDVGDAFNDARFFSSSVQLVRSDWLPLLRQWTMSDKERMPELLSRMSPPTTAGIVFGVGATSARLEADRKTQLNLRRTSTLVLASNEDAYVTELPLILDKVVELLAATATSSPSSTTRAEIYMLVRALVLKTSAVHLAMIWPVINAELHAAIASVVAPDHSTASDTYNNLSIVQACKLLDLLVCVAPDDFQLHEWLFVTDTIDAVYRSTNYQPVALVDELSEELGAMGVSASLQSNPAAHLAASSSHRRPLLGPGGINDEVSIERKDELVGKILRPFFGQLSIFAFESTYAMAPLDREFCVQGLLKDLFDERSVVKAL</sequence>
<dbReference type="EMBL" id="QAPF01000105">
    <property type="protein sequence ID" value="TEA16559.1"/>
    <property type="molecule type" value="Genomic_DNA"/>
</dbReference>
<evidence type="ECO:0000259" key="11">
    <source>
        <dbReference type="Pfam" id="PF24601"/>
    </source>
</evidence>
<evidence type="ECO:0000259" key="10">
    <source>
        <dbReference type="Pfam" id="PF24598"/>
    </source>
</evidence>
<evidence type="ECO:0000256" key="6">
    <source>
        <dbReference type="ARBA" id="ARBA00046326"/>
    </source>
</evidence>
<evidence type="ECO:0000256" key="1">
    <source>
        <dbReference type="ARBA" id="ARBA00004395"/>
    </source>
</evidence>
<keyword evidence="2" id="KW-0813">Transport</keyword>
<dbReference type="GO" id="GO:0005829">
    <property type="term" value="C:cytosol"/>
    <property type="evidence" value="ECO:0007669"/>
    <property type="project" value="GOC"/>
</dbReference>
<dbReference type="GO" id="GO:0005768">
    <property type="term" value="C:endosome"/>
    <property type="evidence" value="ECO:0007669"/>
    <property type="project" value="TreeGrafter"/>
</dbReference>
<feature type="region of interest" description="Disordered" evidence="7">
    <location>
        <begin position="1064"/>
        <end position="1093"/>
    </location>
</feature>
<dbReference type="GO" id="GO:0006895">
    <property type="term" value="P:Golgi to endosome transport"/>
    <property type="evidence" value="ECO:0007669"/>
    <property type="project" value="InterPro"/>
</dbReference>
<comment type="similarity">
    <text evidence="6">Belongs to the DOP1 family.</text>
</comment>
<dbReference type="Pfam" id="PF24601">
    <property type="entry name" value="TPR_DOP1"/>
    <property type="match status" value="1"/>
</dbReference>
<reference evidence="12 13" key="1">
    <citation type="submission" date="2018-11" db="EMBL/GenBank/DDBJ databases">
        <title>Genome sequence and assembly of Colletotrichum sidae.</title>
        <authorList>
            <person name="Gan P."/>
            <person name="Shirasu K."/>
        </authorList>
    </citation>
    <scope>NUCLEOTIDE SEQUENCE [LARGE SCALE GENOMIC DNA]</scope>
    <source>
        <strain evidence="12 13">CBS 518.97</strain>
    </source>
</reference>
<gene>
    <name evidence="12" type="primary">dop1</name>
    <name evidence="12" type="ORF">C8034_v012378</name>
</gene>
<feature type="compositionally biased region" description="Polar residues" evidence="7">
    <location>
        <begin position="1078"/>
        <end position="1087"/>
    </location>
</feature>
<dbReference type="PANTHER" id="PTHR14042">
    <property type="entry name" value="DOPEY-RELATED"/>
    <property type="match status" value="1"/>
</dbReference>
<evidence type="ECO:0000313" key="12">
    <source>
        <dbReference type="EMBL" id="TEA16559.1"/>
    </source>
</evidence>
<comment type="caution">
    <text evidence="12">The sequence shown here is derived from an EMBL/GenBank/DDBJ whole genome shotgun (WGS) entry which is preliminary data.</text>
</comment>
<dbReference type="PANTHER" id="PTHR14042:SF24">
    <property type="entry name" value="PROTEIN DOPEY-1 HOMOLOG"/>
    <property type="match status" value="1"/>
</dbReference>
<dbReference type="GO" id="GO:0005802">
    <property type="term" value="C:trans-Golgi network"/>
    <property type="evidence" value="ECO:0007669"/>
    <property type="project" value="TreeGrafter"/>
</dbReference>
<accession>A0A4R8TF92</accession>
<feature type="domain" description="DOP1-like middle TPR" evidence="9">
    <location>
        <begin position="394"/>
        <end position="619"/>
    </location>
</feature>
<evidence type="ECO:0000256" key="7">
    <source>
        <dbReference type="SAM" id="MobiDB-lite"/>
    </source>
</evidence>
<dbReference type="SUPFAM" id="SSF48371">
    <property type="entry name" value="ARM repeat"/>
    <property type="match status" value="2"/>
</dbReference>
<comment type="subcellular location">
    <subcellularLocation>
        <location evidence="1">Golgi apparatus membrane</location>
        <topology evidence="1">Peripheral membrane protein</topology>
    </subcellularLocation>
</comment>
<dbReference type="InterPro" id="IPR016024">
    <property type="entry name" value="ARM-type_fold"/>
</dbReference>
<protein>
    <submittedName>
        <fullName evidence="12">Protein dopey</fullName>
    </submittedName>
</protein>
<organism evidence="12 13">
    <name type="scientific">Colletotrichum sidae</name>
    <dbReference type="NCBI Taxonomy" id="1347389"/>
    <lineage>
        <taxon>Eukaryota</taxon>
        <taxon>Fungi</taxon>
        <taxon>Dikarya</taxon>
        <taxon>Ascomycota</taxon>
        <taxon>Pezizomycotina</taxon>
        <taxon>Sordariomycetes</taxon>
        <taxon>Hypocreomycetidae</taxon>
        <taxon>Glomerellales</taxon>
        <taxon>Glomerellaceae</taxon>
        <taxon>Colletotrichum</taxon>
        <taxon>Colletotrichum orbiculare species complex</taxon>
    </lineage>
</organism>
<dbReference type="InterPro" id="IPR056457">
    <property type="entry name" value="DOP1_C"/>
</dbReference>
<proteinExistence type="inferred from homology"/>
<feature type="region of interest" description="Disordered" evidence="7">
    <location>
        <begin position="1"/>
        <end position="33"/>
    </location>
</feature>
<evidence type="ECO:0000259" key="8">
    <source>
        <dbReference type="Pfam" id="PF04118"/>
    </source>
</evidence>
<feature type="domain" description="DOP1-like C-terminal" evidence="10">
    <location>
        <begin position="1373"/>
        <end position="1853"/>
    </location>
</feature>
<evidence type="ECO:0000256" key="4">
    <source>
        <dbReference type="ARBA" id="ARBA00023034"/>
    </source>
</evidence>